<dbReference type="Proteomes" id="UP000076738">
    <property type="component" value="Unassembled WGS sequence"/>
</dbReference>
<dbReference type="InterPro" id="IPR008030">
    <property type="entry name" value="NmrA-like"/>
</dbReference>
<name>A0A167PU01_CALVF</name>
<dbReference type="SUPFAM" id="SSF51735">
    <property type="entry name" value="NAD(P)-binding Rossmann-fold domains"/>
    <property type="match status" value="1"/>
</dbReference>
<dbReference type="Gene3D" id="3.90.25.10">
    <property type="entry name" value="UDP-galactose 4-epimerase, domain 1"/>
    <property type="match status" value="1"/>
</dbReference>
<dbReference type="PANTHER" id="PTHR47706:SF4">
    <property type="entry name" value="NMRA-LIKE DOMAIN-CONTAINING PROTEIN"/>
    <property type="match status" value="1"/>
</dbReference>
<accession>A0A167PU01</accession>
<reference evidence="5 6" key="1">
    <citation type="journal article" date="2016" name="Mol. Biol. Evol.">
        <title>Comparative Genomics of Early-Diverging Mushroom-Forming Fungi Provides Insights into the Origins of Lignocellulose Decay Capabilities.</title>
        <authorList>
            <person name="Nagy L.G."/>
            <person name="Riley R."/>
            <person name="Tritt A."/>
            <person name="Adam C."/>
            <person name="Daum C."/>
            <person name="Floudas D."/>
            <person name="Sun H."/>
            <person name="Yadav J.S."/>
            <person name="Pangilinan J."/>
            <person name="Larsson K.H."/>
            <person name="Matsuura K."/>
            <person name="Barry K."/>
            <person name="Labutti K."/>
            <person name="Kuo R."/>
            <person name="Ohm R.A."/>
            <person name="Bhattacharya S.S."/>
            <person name="Shirouzu T."/>
            <person name="Yoshinaga Y."/>
            <person name="Martin F.M."/>
            <person name="Grigoriev I.V."/>
            <person name="Hibbett D.S."/>
        </authorList>
    </citation>
    <scope>NUCLEOTIDE SEQUENCE [LARGE SCALE GENOMIC DNA]</scope>
    <source>
        <strain evidence="5 6">TUFC12733</strain>
    </source>
</reference>
<keyword evidence="3" id="KW-0560">Oxidoreductase</keyword>
<dbReference type="Pfam" id="PF05368">
    <property type="entry name" value="NmrA"/>
    <property type="match status" value="1"/>
</dbReference>
<evidence type="ECO:0000256" key="2">
    <source>
        <dbReference type="ARBA" id="ARBA00022857"/>
    </source>
</evidence>
<feature type="domain" description="NmrA-like" evidence="4">
    <location>
        <begin position="8"/>
        <end position="244"/>
    </location>
</feature>
<proteinExistence type="inferred from homology"/>
<evidence type="ECO:0000313" key="6">
    <source>
        <dbReference type="Proteomes" id="UP000076738"/>
    </source>
</evidence>
<evidence type="ECO:0000256" key="1">
    <source>
        <dbReference type="ARBA" id="ARBA00005725"/>
    </source>
</evidence>
<dbReference type="OrthoDB" id="5283654at2759"/>
<evidence type="ECO:0000256" key="3">
    <source>
        <dbReference type="ARBA" id="ARBA00023002"/>
    </source>
</evidence>
<dbReference type="PANTHER" id="PTHR47706">
    <property type="entry name" value="NMRA-LIKE FAMILY PROTEIN"/>
    <property type="match status" value="1"/>
</dbReference>
<evidence type="ECO:0000313" key="5">
    <source>
        <dbReference type="EMBL" id="KZO99122.1"/>
    </source>
</evidence>
<dbReference type="AlphaFoldDB" id="A0A167PU01"/>
<dbReference type="EMBL" id="KV417273">
    <property type="protein sequence ID" value="KZO99122.1"/>
    <property type="molecule type" value="Genomic_DNA"/>
</dbReference>
<organism evidence="5 6">
    <name type="scientific">Calocera viscosa (strain TUFC12733)</name>
    <dbReference type="NCBI Taxonomy" id="1330018"/>
    <lineage>
        <taxon>Eukaryota</taxon>
        <taxon>Fungi</taxon>
        <taxon>Dikarya</taxon>
        <taxon>Basidiomycota</taxon>
        <taxon>Agaricomycotina</taxon>
        <taxon>Dacrymycetes</taxon>
        <taxon>Dacrymycetales</taxon>
        <taxon>Dacrymycetaceae</taxon>
        <taxon>Calocera</taxon>
    </lineage>
</organism>
<dbReference type="InterPro" id="IPR051609">
    <property type="entry name" value="NmrA/Isoflavone_reductase-like"/>
</dbReference>
<sequence length="282" mass="31569">MSKFTRFVVAGAGNLGVFIIQELVKLKKQGKIDSVVVLTRSKDATENETALRLGGKPTNINYSRPDQLAHALKDVHCVISTLSAYDAEFEKDITHACKAMEVNLFVPSEFGLPKISQLRSRKDGVKRYFEEIKQPYAVFYTGMFPDLIFTPYAGFNWDDGKVRIGGSGDQPASFTSRSDIARYVVHVLTELSADELENKTFLIEGERISFNAIFSGWEARTGRTLEITRMPRSELERASPINLGAHLFLEIDNGNGTVGPPEETNLYYPEWKPKKVLQVLLG</sequence>
<keyword evidence="6" id="KW-1185">Reference proteome</keyword>
<protein>
    <submittedName>
        <fullName evidence="5">NAD-P-binding protein</fullName>
    </submittedName>
</protein>
<keyword evidence="2" id="KW-0521">NADP</keyword>
<evidence type="ECO:0000259" key="4">
    <source>
        <dbReference type="Pfam" id="PF05368"/>
    </source>
</evidence>
<dbReference type="STRING" id="1330018.A0A167PU01"/>
<dbReference type="Gene3D" id="3.40.50.720">
    <property type="entry name" value="NAD(P)-binding Rossmann-like Domain"/>
    <property type="match status" value="1"/>
</dbReference>
<gene>
    <name evidence="5" type="ORF">CALVIDRAFT_596237</name>
</gene>
<comment type="similarity">
    <text evidence="1">Belongs to the NmrA-type oxidoreductase family. Isoflavone reductase subfamily.</text>
</comment>
<dbReference type="GO" id="GO:0016491">
    <property type="term" value="F:oxidoreductase activity"/>
    <property type="evidence" value="ECO:0007669"/>
    <property type="project" value="UniProtKB-KW"/>
</dbReference>
<dbReference type="InterPro" id="IPR036291">
    <property type="entry name" value="NAD(P)-bd_dom_sf"/>
</dbReference>